<sequence length="350" mass="41844">QEYADIHFVYGYCNGNARHAVREYRRRYPHRRIPSVRVFTNTHRNIVEFGIRGRHEQDRINNNGIRRRNNHILHLFDVNRNLSTRRAAIQLEVSQSTVWRTLHADLRKPFHFQPVLGLLPEDPPRRLAFCHWLLEVVQNDEQFLKHILWTDEAIFTRRGVVNYHNLHVWAHENPHANRAHDFQHEFHVNIWSGLINNVVCGPHILPNRLNSLLFFNFLNDHFNVLLEEVPLNIRQEMWIQLDGAPAHYGRVVREWLNTNFPRRWIGRLGHIAWPPRSPDLNPLDFYFWGTIKDKVYATPVQTREELIIRIQQACIEMRNDRNQIFRATSALVRRCRKCVEVEGSHFEHLL</sequence>
<evidence type="ECO:0000313" key="3">
    <source>
        <dbReference type="EMBL" id="JAB63756.1"/>
    </source>
</evidence>
<dbReference type="InterPro" id="IPR038717">
    <property type="entry name" value="Tc1-like_DDE_dom"/>
</dbReference>
<feature type="domain" description="Tc1-like transposase DDE" evidence="1">
    <location>
        <begin position="147"/>
        <end position="307"/>
    </location>
</feature>
<proteinExistence type="predicted"/>
<organism evidence="3">
    <name type="scientific">Anoplophora glabripennis</name>
    <name type="common">Asian longhorn beetle</name>
    <name type="synonym">Anoplophora nobilis</name>
    <dbReference type="NCBI Taxonomy" id="217634"/>
    <lineage>
        <taxon>Eukaryota</taxon>
        <taxon>Metazoa</taxon>
        <taxon>Ecdysozoa</taxon>
        <taxon>Arthropoda</taxon>
        <taxon>Hexapoda</taxon>
        <taxon>Insecta</taxon>
        <taxon>Pterygota</taxon>
        <taxon>Neoptera</taxon>
        <taxon>Endopterygota</taxon>
        <taxon>Coleoptera</taxon>
        <taxon>Polyphaga</taxon>
        <taxon>Cucujiformia</taxon>
        <taxon>Chrysomeloidea</taxon>
        <taxon>Cerambycidae</taxon>
        <taxon>Lamiinae</taxon>
        <taxon>Lamiini</taxon>
        <taxon>Anoplophora</taxon>
    </lineage>
</organism>
<dbReference type="Gene3D" id="3.30.420.10">
    <property type="entry name" value="Ribonuclease H-like superfamily/Ribonuclease H"/>
    <property type="match status" value="1"/>
</dbReference>
<dbReference type="PANTHER" id="PTHR47326">
    <property type="entry name" value="TRANSPOSABLE ELEMENT TC3 TRANSPOSASE-LIKE PROTEIN"/>
    <property type="match status" value="1"/>
</dbReference>
<evidence type="ECO:0000259" key="2">
    <source>
        <dbReference type="Pfam" id="PF16087"/>
    </source>
</evidence>
<name>V5I8G8_ANOGL</name>
<dbReference type="Pfam" id="PF13358">
    <property type="entry name" value="DDE_3"/>
    <property type="match status" value="1"/>
</dbReference>
<dbReference type="GO" id="GO:0003676">
    <property type="term" value="F:nucleic acid binding"/>
    <property type="evidence" value="ECO:0007669"/>
    <property type="project" value="InterPro"/>
</dbReference>
<protein>
    <submittedName>
        <fullName evidence="3">Uncharacterized protein</fullName>
    </submittedName>
</protein>
<feature type="non-terminal residue" evidence="3">
    <location>
        <position position="1"/>
    </location>
</feature>
<accession>V5I8G8</accession>
<dbReference type="PANTHER" id="PTHR47326:SF1">
    <property type="entry name" value="HTH PSQ-TYPE DOMAIN-CONTAINING PROTEIN"/>
    <property type="match status" value="1"/>
</dbReference>
<dbReference type="AlphaFoldDB" id="V5I8G8"/>
<dbReference type="InterPro" id="IPR032135">
    <property type="entry name" value="DUF4817"/>
</dbReference>
<dbReference type="Pfam" id="PF16087">
    <property type="entry name" value="DUF4817"/>
    <property type="match status" value="1"/>
</dbReference>
<dbReference type="InterPro" id="IPR036397">
    <property type="entry name" value="RNaseH_sf"/>
</dbReference>
<evidence type="ECO:0000259" key="1">
    <source>
        <dbReference type="Pfam" id="PF13358"/>
    </source>
</evidence>
<feature type="domain" description="DUF4817" evidence="2">
    <location>
        <begin position="3"/>
        <end position="46"/>
    </location>
</feature>
<reference evidence="3" key="1">
    <citation type="submission" date="2013-07" db="EMBL/GenBank/DDBJ databases">
        <title>Midgut Transcriptome Profiling of Anoplphora glabripennis, a Lignocellulose Degrading, Wood-Boring Cerambycid.</title>
        <authorList>
            <person name="Scully E.D."/>
            <person name="Hoover K."/>
            <person name="Carlson J.E."/>
            <person name="Tien M."/>
            <person name="Geib S.M."/>
        </authorList>
    </citation>
    <scope>NUCLEOTIDE SEQUENCE</scope>
</reference>
<dbReference type="EMBL" id="GALX01004710">
    <property type="protein sequence ID" value="JAB63756.1"/>
    <property type="molecule type" value="Transcribed_RNA"/>
</dbReference>